<name>A0A7U2FBE2_PHANO</name>
<keyword evidence="2" id="KW-1185">Reference proteome</keyword>
<reference evidence="2" key="1">
    <citation type="journal article" date="2021" name="BMC Genomics">
        <title>Chromosome-level genome assembly and manually-curated proteome of model necrotroph Parastagonospora nodorum Sn15 reveals a genome-wide trove of candidate effector homologs, and redundancy of virulence-related functions within an accessory chromosome.</title>
        <authorList>
            <person name="Bertazzoni S."/>
            <person name="Jones D.A.B."/>
            <person name="Phan H.T."/>
            <person name="Tan K.-C."/>
            <person name="Hane J.K."/>
        </authorList>
    </citation>
    <scope>NUCLEOTIDE SEQUENCE [LARGE SCALE GENOMIC DNA]</scope>
    <source>
        <strain evidence="2">SN15 / ATCC MYA-4574 / FGSC 10173)</strain>
    </source>
</reference>
<evidence type="ECO:0000313" key="1">
    <source>
        <dbReference type="EMBL" id="QRD02192.1"/>
    </source>
</evidence>
<dbReference type="AlphaFoldDB" id="A0A7U2FBE2"/>
<dbReference type="KEGG" id="pno:SNOG_05165"/>
<organism evidence="1 2">
    <name type="scientific">Phaeosphaeria nodorum (strain SN15 / ATCC MYA-4574 / FGSC 10173)</name>
    <name type="common">Glume blotch fungus</name>
    <name type="synonym">Parastagonospora nodorum</name>
    <dbReference type="NCBI Taxonomy" id="321614"/>
    <lineage>
        <taxon>Eukaryota</taxon>
        <taxon>Fungi</taxon>
        <taxon>Dikarya</taxon>
        <taxon>Ascomycota</taxon>
        <taxon>Pezizomycotina</taxon>
        <taxon>Dothideomycetes</taxon>
        <taxon>Pleosporomycetidae</taxon>
        <taxon>Pleosporales</taxon>
        <taxon>Pleosporineae</taxon>
        <taxon>Phaeosphaeriaceae</taxon>
        <taxon>Parastagonospora</taxon>
    </lineage>
</organism>
<dbReference type="VEuPathDB" id="FungiDB:JI435_051650"/>
<gene>
    <name evidence="1" type="ORF">JI435_051650</name>
</gene>
<dbReference type="EMBL" id="CP069035">
    <property type="protein sequence ID" value="QRD02192.1"/>
    <property type="molecule type" value="Genomic_DNA"/>
</dbReference>
<accession>A0A7U2FBE2</accession>
<protein>
    <submittedName>
        <fullName evidence="1">Uncharacterized protein</fullName>
    </submittedName>
</protein>
<proteinExistence type="predicted"/>
<dbReference type="Proteomes" id="UP000663193">
    <property type="component" value="Chromosome 13"/>
</dbReference>
<evidence type="ECO:0000313" key="2">
    <source>
        <dbReference type="Proteomes" id="UP000663193"/>
    </source>
</evidence>
<dbReference type="RefSeq" id="XP_001795575.1">
    <property type="nucleotide sequence ID" value="XM_001795523.1"/>
</dbReference>
<sequence length="121" mass="13375">MTTRFLLAPKIHIIMKARYTNHYYMPDSVDNLVGTPYSYFLSKDSALRPPLQLLMEARGPTGEYDTTVLDRDENGRPTAFTCSGSDRGSGAAYWIVSDVQGSFVNEGEVLGFVTALTANWG</sequence>